<dbReference type="EMBL" id="JAPFPW010000003">
    <property type="protein sequence ID" value="MCW7753198.1"/>
    <property type="molecule type" value="Genomic_DNA"/>
</dbReference>
<keyword evidence="6" id="KW-0418">Kinase</keyword>
<dbReference type="InterPro" id="IPR036890">
    <property type="entry name" value="HATPase_C_sf"/>
</dbReference>
<dbReference type="InterPro" id="IPR003594">
    <property type="entry name" value="HATPase_dom"/>
</dbReference>
<dbReference type="PROSITE" id="PS50112">
    <property type="entry name" value="PAS"/>
    <property type="match status" value="1"/>
</dbReference>
<evidence type="ECO:0000313" key="15">
    <source>
        <dbReference type="Proteomes" id="UP001209681"/>
    </source>
</evidence>
<keyword evidence="8" id="KW-0902">Two-component regulatory system</keyword>
<organism evidence="14 15">
    <name type="scientific">Desulfobotulus pelophilus</name>
    <dbReference type="NCBI Taxonomy" id="2823377"/>
    <lineage>
        <taxon>Bacteria</taxon>
        <taxon>Pseudomonadati</taxon>
        <taxon>Thermodesulfobacteriota</taxon>
        <taxon>Desulfobacteria</taxon>
        <taxon>Desulfobacterales</taxon>
        <taxon>Desulfobacteraceae</taxon>
        <taxon>Desulfobotulus</taxon>
    </lineage>
</organism>
<keyword evidence="5" id="KW-0547">Nucleotide-binding</keyword>
<dbReference type="Pfam" id="PF13426">
    <property type="entry name" value="PAS_9"/>
    <property type="match status" value="1"/>
</dbReference>
<name>A0ABT3N6W5_9BACT</name>
<evidence type="ECO:0000256" key="9">
    <source>
        <dbReference type="PROSITE-ProRule" id="PRU00169"/>
    </source>
</evidence>
<evidence type="ECO:0000256" key="7">
    <source>
        <dbReference type="ARBA" id="ARBA00022840"/>
    </source>
</evidence>
<sequence>MNQEAETAALQRENRRLRRRIQKLEERYRMTLGSISEIYFETDTKGRLTFFNASLCAITGFSKSTLQGKIARDLCPRESARKLEAMFRTILEIGENRELLHIDILHKQGHSIPLEISLSAIRAQGNLDGFRGIARDIRSKRAMEKEKAMFQEQLQHAQKLEAIGTLAAGLAHDFNNLLMGIQGNVSLLLLHTEPESPSWQRLMKIETQVQYGADLTRKLLGFSRDHDYSPGPCDINALVEDTCLLFSRSRKNLEVRQTLAPGLPPVMADRAQISQALLYILINAATHAMPEGGRLFVETEAIFLESSFVQPYRLFPGDYVRILIRDTGKGMDGPTRKRIFEPFFTTLEKGQGTGLGLTSAFSIIKNHQGILSVESLPGQGCTFLIHLPSIRQNRRQPGQPNHRLTVLLVDDEAVIREVASELLQELGHTSLTASGGREGLALFDQHADIIDLVILDMVMPGMHGSEVLSALRTRAPGLPVLISSGYEPITAENPAHTRHCTGFIQKPFTLKSLEKTLAMLCSNTGTA</sequence>
<evidence type="ECO:0000256" key="6">
    <source>
        <dbReference type="ARBA" id="ARBA00022777"/>
    </source>
</evidence>
<evidence type="ECO:0000256" key="8">
    <source>
        <dbReference type="ARBA" id="ARBA00023012"/>
    </source>
</evidence>
<dbReference type="SUPFAM" id="SSF47384">
    <property type="entry name" value="Homodimeric domain of signal transducing histidine kinase"/>
    <property type="match status" value="1"/>
</dbReference>
<dbReference type="EC" id="2.7.13.3" evidence="2"/>
<dbReference type="Gene3D" id="3.30.450.20">
    <property type="entry name" value="PAS domain"/>
    <property type="match status" value="1"/>
</dbReference>
<dbReference type="PANTHER" id="PTHR43065:SF46">
    <property type="entry name" value="C4-DICARBOXYLATE TRANSPORT SENSOR PROTEIN DCTB"/>
    <property type="match status" value="1"/>
</dbReference>
<feature type="domain" description="Histidine kinase" evidence="11">
    <location>
        <begin position="169"/>
        <end position="391"/>
    </location>
</feature>
<dbReference type="InterPro" id="IPR005467">
    <property type="entry name" value="His_kinase_dom"/>
</dbReference>
<evidence type="ECO:0000259" key="11">
    <source>
        <dbReference type="PROSITE" id="PS50109"/>
    </source>
</evidence>
<dbReference type="PROSITE" id="PS50110">
    <property type="entry name" value="RESPONSE_REGULATORY"/>
    <property type="match status" value="1"/>
</dbReference>
<feature type="coiled-coil region" evidence="10">
    <location>
        <begin position="7"/>
        <end position="34"/>
    </location>
</feature>
<dbReference type="Gene3D" id="3.40.50.2300">
    <property type="match status" value="1"/>
</dbReference>
<dbReference type="SUPFAM" id="SSF55874">
    <property type="entry name" value="ATPase domain of HSP90 chaperone/DNA topoisomerase II/histidine kinase"/>
    <property type="match status" value="1"/>
</dbReference>
<dbReference type="SMART" id="SM00448">
    <property type="entry name" value="REC"/>
    <property type="match status" value="1"/>
</dbReference>
<dbReference type="InterPro" id="IPR036097">
    <property type="entry name" value="HisK_dim/P_sf"/>
</dbReference>
<evidence type="ECO:0000313" key="14">
    <source>
        <dbReference type="EMBL" id="MCW7753198.1"/>
    </source>
</evidence>
<dbReference type="PRINTS" id="PR00344">
    <property type="entry name" value="BCTRLSENSOR"/>
</dbReference>
<evidence type="ECO:0000256" key="3">
    <source>
        <dbReference type="ARBA" id="ARBA00022553"/>
    </source>
</evidence>
<feature type="domain" description="Response regulatory" evidence="12">
    <location>
        <begin position="405"/>
        <end position="521"/>
    </location>
</feature>
<dbReference type="InterPro" id="IPR003661">
    <property type="entry name" value="HisK_dim/P_dom"/>
</dbReference>
<dbReference type="SMART" id="SM00388">
    <property type="entry name" value="HisKA"/>
    <property type="match status" value="1"/>
</dbReference>
<evidence type="ECO:0000259" key="12">
    <source>
        <dbReference type="PROSITE" id="PS50110"/>
    </source>
</evidence>
<keyword evidence="15" id="KW-1185">Reference proteome</keyword>
<comment type="catalytic activity">
    <reaction evidence="1">
        <text>ATP + protein L-histidine = ADP + protein N-phospho-L-histidine.</text>
        <dbReference type="EC" id="2.7.13.3"/>
    </reaction>
</comment>
<dbReference type="NCBIfam" id="TIGR00229">
    <property type="entry name" value="sensory_box"/>
    <property type="match status" value="1"/>
</dbReference>
<dbReference type="SMART" id="SM00091">
    <property type="entry name" value="PAS"/>
    <property type="match status" value="1"/>
</dbReference>
<dbReference type="Gene3D" id="3.30.565.10">
    <property type="entry name" value="Histidine kinase-like ATPase, C-terminal domain"/>
    <property type="match status" value="1"/>
</dbReference>
<keyword evidence="10" id="KW-0175">Coiled coil</keyword>
<dbReference type="InterPro" id="IPR011006">
    <property type="entry name" value="CheY-like_superfamily"/>
</dbReference>
<dbReference type="PROSITE" id="PS50109">
    <property type="entry name" value="HIS_KIN"/>
    <property type="match status" value="1"/>
</dbReference>
<dbReference type="RefSeq" id="WP_265424055.1">
    <property type="nucleotide sequence ID" value="NZ_JAPFPW010000003.1"/>
</dbReference>
<dbReference type="CDD" id="cd00130">
    <property type="entry name" value="PAS"/>
    <property type="match status" value="1"/>
</dbReference>
<dbReference type="Proteomes" id="UP001209681">
    <property type="component" value="Unassembled WGS sequence"/>
</dbReference>
<keyword evidence="4" id="KW-0808">Transferase</keyword>
<keyword evidence="3 9" id="KW-0597">Phosphoprotein</keyword>
<protein>
    <recommendedName>
        <fullName evidence="2">histidine kinase</fullName>
        <ecNumber evidence="2">2.7.13.3</ecNumber>
    </recommendedName>
</protein>
<evidence type="ECO:0000256" key="2">
    <source>
        <dbReference type="ARBA" id="ARBA00012438"/>
    </source>
</evidence>
<dbReference type="SUPFAM" id="SSF55785">
    <property type="entry name" value="PYP-like sensor domain (PAS domain)"/>
    <property type="match status" value="1"/>
</dbReference>
<dbReference type="InterPro" id="IPR035965">
    <property type="entry name" value="PAS-like_dom_sf"/>
</dbReference>
<evidence type="ECO:0000256" key="1">
    <source>
        <dbReference type="ARBA" id="ARBA00000085"/>
    </source>
</evidence>
<dbReference type="SUPFAM" id="SSF52172">
    <property type="entry name" value="CheY-like"/>
    <property type="match status" value="1"/>
</dbReference>
<dbReference type="Pfam" id="PF00072">
    <property type="entry name" value="Response_reg"/>
    <property type="match status" value="1"/>
</dbReference>
<dbReference type="InterPro" id="IPR000014">
    <property type="entry name" value="PAS"/>
</dbReference>
<dbReference type="Pfam" id="PF02518">
    <property type="entry name" value="HATPase_c"/>
    <property type="match status" value="1"/>
</dbReference>
<accession>A0ABT3N6W5</accession>
<evidence type="ECO:0000256" key="5">
    <source>
        <dbReference type="ARBA" id="ARBA00022741"/>
    </source>
</evidence>
<dbReference type="InterPro" id="IPR004358">
    <property type="entry name" value="Sig_transdc_His_kin-like_C"/>
</dbReference>
<evidence type="ECO:0000259" key="13">
    <source>
        <dbReference type="PROSITE" id="PS50112"/>
    </source>
</evidence>
<dbReference type="InterPro" id="IPR001789">
    <property type="entry name" value="Sig_transdc_resp-reg_receiver"/>
</dbReference>
<dbReference type="PANTHER" id="PTHR43065">
    <property type="entry name" value="SENSOR HISTIDINE KINASE"/>
    <property type="match status" value="1"/>
</dbReference>
<dbReference type="CDD" id="cd00082">
    <property type="entry name" value="HisKA"/>
    <property type="match status" value="1"/>
</dbReference>
<comment type="caution">
    <text evidence="14">The sequence shown here is derived from an EMBL/GenBank/DDBJ whole genome shotgun (WGS) entry which is preliminary data.</text>
</comment>
<feature type="modified residue" description="4-aspartylphosphate" evidence="9">
    <location>
        <position position="456"/>
    </location>
</feature>
<dbReference type="SMART" id="SM00387">
    <property type="entry name" value="HATPase_c"/>
    <property type="match status" value="1"/>
</dbReference>
<gene>
    <name evidence="14" type="ORF">OOT00_04265</name>
</gene>
<evidence type="ECO:0000256" key="10">
    <source>
        <dbReference type="SAM" id="Coils"/>
    </source>
</evidence>
<proteinExistence type="predicted"/>
<evidence type="ECO:0000256" key="4">
    <source>
        <dbReference type="ARBA" id="ARBA00022679"/>
    </source>
</evidence>
<reference evidence="14 15" key="1">
    <citation type="submission" date="2022-11" db="EMBL/GenBank/DDBJ databases">
        <title>Desulfobotulus tamanensis H1 sp. nov. - anaerobic, alkaliphilic, sulphate reducing bacterium isolated from terrestrial mud volcano.</title>
        <authorList>
            <person name="Frolova A."/>
            <person name="Merkel A.Y."/>
            <person name="Slobodkin A.I."/>
        </authorList>
    </citation>
    <scope>NUCLEOTIDE SEQUENCE [LARGE SCALE GENOMIC DNA]</scope>
    <source>
        <strain evidence="14 15">H1</strain>
    </source>
</reference>
<feature type="domain" description="PAS" evidence="13">
    <location>
        <begin position="24"/>
        <end position="94"/>
    </location>
</feature>
<keyword evidence="7" id="KW-0067">ATP-binding</keyword>
<dbReference type="Gene3D" id="1.10.287.130">
    <property type="match status" value="1"/>
</dbReference>